<evidence type="ECO:0000256" key="8">
    <source>
        <dbReference type="ARBA" id="ARBA00022842"/>
    </source>
</evidence>
<dbReference type="SUPFAM" id="SSF53098">
    <property type="entry name" value="Ribonuclease H-like"/>
    <property type="match status" value="1"/>
</dbReference>
<evidence type="ECO:0000256" key="9">
    <source>
        <dbReference type="ARBA" id="ARBA00023125"/>
    </source>
</evidence>
<dbReference type="GO" id="GO:0016787">
    <property type="term" value="F:hydrolase activity"/>
    <property type="evidence" value="ECO:0007669"/>
    <property type="project" value="UniProtKB-KW"/>
</dbReference>
<dbReference type="PANTHER" id="PTHR30194">
    <property type="entry name" value="CROSSOVER JUNCTION ENDODEOXYRIBONUCLEASE RUVC"/>
    <property type="match status" value="1"/>
</dbReference>
<comment type="similarity">
    <text evidence="1">Belongs to the RuvC family.</text>
</comment>
<keyword evidence="10" id="KW-0233">DNA recombination</keyword>
<keyword evidence="6" id="KW-0227">DNA damage</keyword>
<dbReference type="InterPro" id="IPR002176">
    <property type="entry name" value="X-over_junc_endoDNase_RuvC"/>
</dbReference>
<keyword evidence="11" id="KW-0234">DNA repair</keyword>
<dbReference type="RefSeq" id="WP_025698446.1">
    <property type="nucleotide sequence ID" value="NZ_ASQQ01000601.1"/>
</dbReference>
<evidence type="ECO:0000313" key="13">
    <source>
        <dbReference type="Proteomes" id="UP000034189"/>
    </source>
</evidence>
<dbReference type="Gene3D" id="3.30.420.10">
    <property type="entry name" value="Ribonuclease H-like superfamily/Ribonuclease H"/>
    <property type="match status" value="1"/>
</dbReference>
<reference evidence="12 13" key="2">
    <citation type="journal article" date="2016" name="Genome Announc.">
        <title>Genome Sequence of a Gram-Positive Diazotroph, Paenibacillus durus Type Strain ATCC 35681.</title>
        <authorList>
            <person name="Halim M.A."/>
            <person name="Rahman A.Y."/>
            <person name="Sim K.S."/>
            <person name="Yam H.C."/>
            <person name="Rahim A.A."/>
            <person name="Ghazali A.H."/>
            <person name="Najimudin N."/>
        </authorList>
    </citation>
    <scope>NUCLEOTIDE SEQUENCE [LARGE SCALE GENOMIC DNA]</scope>
    <source>
        <strain evidence="12 13">ATCC 35681</strain>
    </source>
</reference>
<organism evidence="12 13">
    <name type="scientific">Paenibacillus durus ATCC 35681</name>
    <dbReference type="NCBI Taxonomy" id="1333534"/>
    <lineage>
        <taxon>Bacteria</taxon>
        <taxon>Bacillati</taxon>
        <taxon>Bacillota</taxon>
        <taxon>Bacilli</taxon>
        <taxon>Bacillales</taxon>
        <taxon>Paenibacillaceae</taxon>
        <taxon>Paenibacillus</taxon>
    </lineage>
</organism>
<reference evidence="12 13" key="1">
    <citation type="submission" date="2015-03" db="EMBL/GenBank/DDBJ databases">
        <authorList>
            <person name="Abdul Halim M."/>
        </authorList>
    </citation>
    <scope>NUCLEOTIDE SEQUENCE [LARGE SCALE GENOMIC DNA]</scope>
    <source>
        <strain evidence="12 13">ATCC 35681</strain>
    </source>
</reference>
<keyword evidence="5" id="KW-0255">Endonuclease</keyword>
<dbReference type="PANTHER" id="PTHR30194:SF3">
    <property type="entry name" value="CROSSOVER JUNCTION ENDODEOXYRIBONUCLEASE RUVC"/>
    <property type="match status" value="1"/>
</dbReference>
<keyword evidence="7" id="KW-0378">Hydrolase</keyword>
<keyword evidence="2" id="KW-0963">Cytoplasm</keyword>
<sequence>MKLLGIDHGTNYAGWATMENGKPIEFGLRDYSKIKMPEVLDAIYQDTFRMVEQEQPDLIILERPVHFRGSGVILALVGAYSMVTLAALHHGVQIREIRPSELKMQTGKGNADKETVAVEMQMLFNLDYDELAIPVLYKKDDPKGRYKKGDVQQRLFDPSDALALCWAYHQKYIRGVA</sequence>
<evidence type="ECO:0000256" key="7">
    <source>
        <dbReference type="ARBA" id="ARBA00022801"/>
    </source>
</evidence>
<dbReference type="EMBL" id="CP011114">
    <property type="protein sequence ID" value="AKG36121.1"/>
    <property type="molecule type" value="Genomic_DNA"/>
</dbReference>
<dbReference type="GO" id="GO:0003677">
    <property type="term" value="F:DNA binding"/>
    <property type="evidence" value="ECO:0007669"/>
    <property type="project" value="UniProtKB-KW"/>
</dbReference>
<evidence type="ECO:0000256" key="5">
    <source>
        <dbReference type="ARBA" id="ARBA00022759"/>
    </source>
</evidence>
<dbReference type="GO" id="GO:0006310">
    <property type="term" value="P:DNA recombination"/>
    <property type="evidence" value="ECO:0007669"/>
    <property type="project" value="UniProtKB-KW"/>
</dbReference>
<keyword evidence="9" id="KW-0238">DNA-binding</keyword>
<keyword evidence="3" id="KW-0540">Nuclease</keyword>
<dbReference type="Pfam" id="PF02075">
    <property type="entry name" value="RuvC"/>
    <property type="match status" value="1"/>
</dbReference>
<dbReference type="InterPro" id="IPR036397">
    <property type="entry name" value="RNaseH_sf"/>
</dbReference>
<proteinExistence type="inferred from homology"/>
<evidence type="ECO:0000256" key="3">
    <source>
        <dbReference type="ARBA" id="ARBA00022722"/>
    </source>
</evidence>
<dbReference type="HOGENOM" id="CLU_1516467_0_0_9"/>
<dbReference type="OrthoDB" id="9777169at2"/>
<evidence type="ECO:0000256" key="1">
    <source>
        <dbReference type="ARBA" id="ARBA00009518"/>
    </source>
</evidence>
<evidence type="ECO:0000256" key="4">
    <source>
        <dbReference type="ARBA" id="ARBA00022723"/>
    </source>
</evidence>
<dbReference type="Proteomes" id="UP000034189">
    <property type="component" value="Chromosome"/>
</dbReference>
<evidence type="ECO:0000256" key="2">
    <source>
        <dbReference type="ARBA" id="ARBA00022490"/>
    </source>
</evidence>
<accession>A0A0F7CJF5</accession>
<dbReference type="InterPro" id="IPR012337">
    <property type="entry name" value="RNaseH-like_sf"/>
</dbReference>
<dbReference type="PATRIC" id="fig|1333534.5.peg.3840"/>
<evidence type="ECO:0000313" key="12">
    <source>
        <dbReference type="EMBL" id="AKG36121.1"/>
    </source>
</evidence>
<dbReference type="AlphaFoldDB" id="A0A0F7CJF5"/>
<dbReference type="GO" id="GO:0006281">
    <property type="term" value="P:DNA repair"/>
    <property type="evidence" value="ECO:0007669"/>
    <property type="project" value="UniProtKB-KW"/>
</dbReference>
<gene>
    <name evidence="12" type="ORF">VK70_17430</name>
</gene>
<evidence type="ECO:0000256" key="10">
    <source>
        <dbReference type="ARBA" id="ARBA00023172"/>
    </source>
</evidence>
<evidence type="ECO:0000256" key="6">
    <source>
        <dbReference type="ARBA" id="ARBA00022763"/>
    </source>
</evidence>
<keyword evidence="4" id="KW-0479">Metal-binding</keyword>
<evidence type="ECO:0000256" key="11">
    <source>
        <dbReference type="ARBA" id="ARBA00023204"/>
    </source>
</evidence>
<protein>
    <submittedName>
        <fullName evidence="12">Crossover junction endodeoxyribonuclease RuvC</fullName>
    </submittedName>
</protein>
<name>A0A0F7CJF5_PAEDU</name>
<dbReference type="GO" id="GO:0046872">
    <property type="term" value="F:metal ion binding"/>
    <property type="evidence" value="ECO:0007669"/>
    <property type="project" value="UniProtKB-KW"/>
</dbReference>
<dbReference type="GO" id="GO:0004520">
    <property type="term" value="F:DNA endonuclease activity"/>
    <property type="evidence" value="ECO:0007669"/>
    <property type="project" value="InterPro"/>
</dbReference>
<keyword evidence="8" id="KW-0460">Magnesium</keyword>